<dbReference type="AlphaFoldDB" id="A0A3P3XME7"/>
<organism evidence="1">
    <name type="scientific">uncultured spirochete</name>
    <dbReference type="NCBI Taxonomy" id="156406"/>
    <lineage>
        <taxon>Bacteria</taxon>
        <taxon>Pseudomonadati</taxon>
        <taxon>Spirochaetota</taxon>
        <taxon>Spirochaetia</taxon>
        <taxon>Spirochaetales</taxon>
        <taxon>environmental samples</taxon>
    </lineage>
</organism>
<sequence length="310" mass="34854">MANDTDHLSPSLAIAYCDYTYRGSPNTDLLLLAASIRRYGGICGSAPVWVMCQDAGKIQAQVFEKAAALHVELLPYRDVQDLTDFPFAQKALAAAEAERRAEGKASELLWFDRDSLVLNDLAPLLPCAEKKVSFRPVNVQNIGQASAGPEDVHNEFWRRACVLGGVDYRSMGTTTSYIDRKVLRFYIAAGLVGIRPELGIFREWERLLRIFAGDRFMRAYCQEHVLYKIFMHQAALSIAVAGKTKVAERQELPPSAMYPMNFWNSDSNAYKPAVLDEVISLRYDTVLDDDGWGNFPMSTGLRNWINDNIR</sequence>
<protein>
    <submittedName>
        <fullName evidence="1">Uncharacterized protein</fullName>
    </submittedName>
</protein>
<gene>
    <name evidence="1" type="ORF">SPIRO4BDMA_40035</name>
</gene>
<dbReference type="InterPro" id="IPR029044">
    <property type="entry name" value="Nucleotide-diphossugar_trans"/>
</dbReference>
<reference evidence="1" key="1">
    <citation type="submission" date="2017-02" db="EMBL/GenBank/DDBJ databases">
        <authorList>
            <person name="Regsiter A."/>
            <person name="William W."/>
        </authorList>
    </citation>
    <scope>NUCLEOTIDE SEQUENCE</scope>
    <source>
        <strain evidence="1">BdmA 4</strain>
    </source>
</reference>
<accession>A0A3P3XME7</accession>
<dbReference type="EMBL" id="FWDO01000004">
    <property type="protein sequence ID" value="SLM17466.1"/>
    <property type="molecule type" value="Genomic_DNA"/>
</dbReference>
<dbReference type="SUPFAM" id="SSF53448">
    <property type="entry name" value="Nucleotide-diphospho-sugar transferases"/>
    <property type="match status" value="1"/>
</dbReference>
<proteinExistence type="predicted"/>
<evidence type="ECO:0000313" key="1">
    <source>
        <dbReference type="EMBL" id="SLM17466.1"/>
    </source>
</evidence>
<name>A0A3P3XME7_9SPIR</name>